<comment type="caution">
    <text evidence="12">The sequence shown here is derived from an EMBL/GenBank/DDBJ whole genome shotgun (WGS) entry which is preliminary data.</text>
</comment>
<dbReference type="PANTHER" id="PTHR31992">
    <property type="entry name" value="DOF ZINC FINGER PROTEIN DOF1.4-RELATED"/>
    <property type="match status" value="1"/>
</dbReference>
<evidence type="ECO:0000256" key="2">
    <source>
        <dbReference type="ARBA" id="ARBA00022771"/>
    </source>
</evidence>
<feature type="region of interest" description="Disordered" evidence="10">
    <location>
        <begin position="1"/>
        <end position="27"/>
    </location>
</feature>
<dbReference type="AlphaFoldDB" id="A0A5A7PV55"/>
<evidence type="ECO:0000256" key="5">
    <source>
        <dbReference type="ARBA" id="ARBA00023125"/>
    </source>
</evidence>
<dbReference type="Proteomes" id="UP000325081">
    <property type="component" value="Unassembled WGS sequence"/>
</dbReference>
<evidence type="ECO:0000256" key="1">
    <source>
        <dbReference type="ARBA" id="ARBA00022723"/>
    </source>
</evidence>
<dbReference type="GO" id="GO:0003677">
    <property type="term" value="F:DNA binding"/>
    <property type="evidence" value="ECO:0007669"/>
    <property type="project" value="UniProtKB-UniRule"/>
</dbReference>
<keyword evidence="5 8" id="KW-0238">DNA-binding</keyword>
<evidence type="ECO:0000256" key="4">
    <source>
        <dbReference type="ARBA" id="ARBA00023015"/>
    </source>
</evidence>
<keyword evidence="6 9" id="KW-0804">Transcription</keyword>
<keyword evidence="13" id="KW-1185">Reference proteome</keyword>
<keyword evidence="2 8" id="KW-0863">Zinc-finger</keyword>
<evidence type="ECO:0000313" key="12">
    <source>
        <dbReference type="EMBL" id="GER36442.1"/>
    </source>
</evidence>
<sequence>MASSSSSSPPAAADKPDGQAGPTHHHHPPLPCPRCNSPNTKFCYYNNYSLSQPRHFCKSCKRYWTRGGSLRNVPVGGGCRRNKRLKRPPPSPTPVAAQSNPKPPMMTNNHNPSINYPLQSTNNRLEPVGFPFSGEDQGFDFQPRVGGFGLGFSSGLVNGPPFDLGPVPFLPTAAHNSLNFRSSVFASTVQHQKFGTNGDFKDVIISRHENGVTGNYNRDVKVEGENGSGFGNPKNPNPIDQLNSSDPSSLLWSTTNLGAWFDPSNSNIGSSVSSLI</sequence>
<protein>
    <recommendedName>
        <fullName evidence="9">Dof zinc finger protein</fullName>
    </recommendedName>
</protein>
<dbReference type="GO" id="GO:0008270">
    <property type="term" value="F:zinc ion binding"/>
    <property type="evidence" value="ECO:0007669"/>
    <property type="project" value="UniProtKB-KW"/>
</dbReference>
<keyword evidence="4 9" id="KW-0805">Transcription regulation</keyword>
<evidence type="ECO:0000256" key="10">
    <source>
        <dbReference type="SAM" id="MobiDB-lite"/>
    </source>
</evidence>
<dbReference type="OrthoDB" id="1927254at2759"/>
<evidence type="ECO:0000259" key="11">
    <source>
        <dbReference type="PROSITE" id="PS50884"/>
    </source>
</evidence>
<feature type="region of interest" description="Disordered" evidence="10">
    <location>
        <begin position="71"/>
        <end position="104"/>
    </location>
</feature>
<organism evidence="12 13">
    <name type="scientific">Striga asiatica</name>
    <name type="common">Asiatic witchweed</name>
    <name type="synonym">Buchnera asiatica</name>
    <dbReference type="NCBI Taxonomy" id="4170"/>
    <lineage>
        <taxon>Eukaryota</taxon>
        <taxon>Viridiplantae</taxon>
        <taxon>Streptophyta</taxon>
        <taxon>Embryophyta</taxon>
        <taxon>Tracheophyta</taxon>
        <taxon>Spermatophyta</taxon>
        <taxon>Magnoliopsida</taxon>
        <taxon>eudicotyledons</taxon>
        <taxon>Gunneridae</taxon>
        <taxon>Pentapetalae</taxon>
        <taxon>asterids</taxon>
        <taxon>lamiids</taxon>
        <taxon>Lamiales</taxon>
        <taxon>Orobanchaceae</taxon>
        <taxon>Buchnereae</taxon>
        <taxon>Striga</taxon>
    </lineage>
</organism>
<keyword evidence="3 9" id="KW-0862">Zinc</keyword>
<dbReference type="PROSITE" id="PS50884">
    <property type="entry name" value="ZF_DOF_2"/>
    <property type="match status" value="1"/>
</dbReference>
<dbReference type="Pfam" id="PF02701">
    <property type="entry name" value="Zn_ribbon_Dof"/>
    <property type="match status" value="1"/>
</dbReference>
<evidence type="ECO:0000256" key="6">
    <source>
        <dbReference type="ARBA" id="ARBA00023163"/>
    </source>
</evidence>
<feature type="region of interest" description="Disordered" evidence="10">
    <location>
        <begin position="214"/>
        <end position="246"/>
    </location>
</feature>
<reference evidence="13" key="1">
    <citation type="journal article" date="2019" name="Curr. Biol.">
        <title>Genome Sequence of Striga asiatica Provides Insight into the Evolution of Plant Parasitism.</title>
        <authorList>
            <person name="Yoshida S."/>
            <person name="Kim S."/>
            <person name="Wafula E.K."/>
            <person name="Tanskanen J."/>
            <person name="Kim Y.M."/>
            <person name="Honaas L."/>
            <person name="Yang Z."/>
            <person name="Spallek T."/>
            <person name="Conn C.E."/>
            <person name="Ichihashi Y."/>
            <person name="Cheong K."/>
            <person name="Cui S."/>
            <person name="Der J.P."/>
            <person name="Gundlach H."/>
            <person name="Jiao Y."/>
            <person name="Hori C."/>
            <person name="Ishida J.K."/>
            <person name="Kasahara H."/>
            <person name="Kiba T."/>
            <person name="Kim M.S."/>
            <person name="Koo N."/>
            <person name="Laohavisit A."/>
            <person name="Lee Y.H."/>
            <person name="Lumba S."/>
            <person name="McCourt P."/>
            <person name="Mortimer J.C."/>
            <person name="Mutuku J.M."/>
            <person name="Nomura T."/>
            <person name="Sasaki-Sekimoto Y."/>
            <person name="Seto Y."/>
            <person name="Wang Y."/>
            <person name="Wakatake T."/>
            <person name="Sakakibara H."/>
            <person name="Demura T."/>
            <person name="Yamaguchi S."/>
            <person name="Yoneyama K."/>
            <person name="Manabe R.I."/>
            <person name="Nelson D.C."/>
            <person name="Schulman A.H."/>
            <person name="Timko M.P."/>
            <person name="dePamphilis C.W."/>
            <person name="Choi D."/>
            <person name="Shirasu K."/>
        </authorList>
    </citation>
    <scope>NUCLEOTIDE SEQUENCE [LARGE SCALE GENOMIC DNA]</scope>
    <source>
        <strain evidence="13">cv. UVA1</strain>
    </source>
</reference>
<keyword evidence="7 8" id="KW-0539">Nucleus</keyword>
<dbReference type="GO" id="GO:0003700">
    <property type="term" value="F:DNA-binding transcription factor activity"/>
    <property type="evidence" value="ECO:0007669"/>
    <property type="project" value="UniProtKB-UniRule"/>
</dbReference>
<proteinExistence type="predicted"/>
<feature type="domain" description="Dof-type" evidence="11">
    <location>
        <begin position="30"/>
        <end position="84"/>
    </location>
</feature>
<dbReference type="InterPro" id="IPR045174">
    <property type="entry name" value="Dof"/>
</dbReference>
<dbReference type="EMBL" id="BKCP01005183">
    <property type="protein sequence ID" value="GER36442.1"/>
    <property type="molecule type" value="Genomic_DNA"/>
</dbReference>
<comment type="subcellular location">
    <subcellularLocation>
        <location evidence="8 9">Nucleus</location>
    </subcellularLocation>
</comment>
<evidence type="ECO:0000256" key="3">
    <source>
        <dbReference type="ARBA" id="ARBA00022833"/>
    </source>
</evidence>
<name>A0A5A7PV55_STRAF</name>
<accession>A0A5A7PV55</accession>
<comment type="function">
    <text evidence="9">Transcription factor that binds specifically to a 5'-AA[AG]G-3' consensus core sequence.</text>
</comment>
<dbReference type="PANTHER" id="PTHR31992:SF141">
    <property type="entry name" value="DOF ZINC FINGER PROTEIN DOF1.4"/>
    <property type="match status" value="1"/>
</dbReference>
<gene>
    <name evidence="12" type="ORF">STAS_12773</name>
</gene>
<evidence type="ECO:0000256" key="7">
    <source>
        <dbReference type="ARBA" id="ARBA00023242"/>
    </source>
</evidence>
<feature type="compositionally biased region" description="Low complexity" evidence="10">
    <location>
        <begin position="1"/>
        <end position="13"/>
    </location>
</feature>
<evidence type="ECO:0000256" key="9">
    <source>
        <dbReference type="RuleBase" id="RU369094"/>
    </source>
</evidence>
<dbReference type="InterPro" id="IPR003851">
    <property type="entry name" value="Znf_Dof"/>
</dbReference>
<keyword evidence="1 9" id="KW-0479">Metal-binding</keyword>
<dbReference type="PROSITE" id="PS01361">
    <property type="entry name" value="ZF_DOF_1"/>
    <property type="match status" value="1"/>
</dbReference>
<evidence type="ECO:0000313" key="13">
    <source>
        <dbReference type="Proteomes" id="UP000325081"/>
    </source>
</evidence>
<dbReference type="GO" id="GO:0005634">
    <property type="term" value="C:nucleus"/>
    <property type="evidence" value="ECO:0007669"/>
    <property type="project" value="UniProtKB-SubCell"/>
</dbReference>
<evidence type="ECO:0000256" key="8">
    <source>
        <dbReference type="PROSITE-ProRule" id="PRU00071"/>
    </source>
</evidence>